<evidence type="ECO:0000313" key="3">
    <source>
        <dbReference type="EMBL" id="PXV91118.1"/>
    </source>
</evidence>
<keyword evidence="1" id="KW-0808">Transferase</keyword>
<evidence type="ECO:0000256" key="2">
    <source>
        <dbReference type="ARBA" id="ARBA00038453"/>
    </source>
</evidence>
<proteinExistence type="inferred from homology"/>
<dbReference type="Pfam" id="PF01255">
    <property type="entry name" value="Prenyltransf"/>
    <property type="match status" value="1"/>
</dbReference>
<comment type="caution">
    <text evidence="3">The sequence shown here is derived from an EMBL/GenBank/DDBJ whole genome shotgun (WGS) entry which is preliminary data.</text>
</comment>
<dbReference type="CDD" id="cd00475">
    <property type="entry name" value="Cis_IPPS"/>
    <property type="match status" value="1"/>
</dbReference>
<sequence>MFIKHKIGVISLRLPSHIAIIPDGNRRWAVKHHMNKADGYDFGLLPGVSVLKLAKEIGISEITFYGFTVDNCKRPAEQLKAFTKACVEAVHLIAKEGCSLLVIGNTKSKCFPKELIPYTKRTKINGGGIKVNFLVNYGWEWDLSGIGQNSAIYSNDVSRIDLIIRWGGMRRLSGLLPVQSVYSDFYIVEDLWPDFKKEHLSSALVWYDKQDVTLGG</sequence>
<name>A0A318EPK2_9FIRM</name>
<protein>
    <submittedName>
        <fullName evidence="3">Undecaprenyl diphosphate synthase</fullName>
    </submittedName>
</protein>
<dbReference type="InterPro" id="IPR036424">
    <property type="entry name" value="UPP_synth-like_sf"/>
</dbReference>
<reference evidence="3 4" key="1">
    <citation type="submission" date="2018-05" db="EMBL/GenBank/DDBJ databases">
        <title>Genomic Encyclopedia of Type Strains, Phase IV (KMG-IV): sequencing the most valuable type-strain genomes for metagenomic binning, comparative biology and taxonomic classification.</title>
        <authorList>
            <person name="Goeker M."/>
        </authorList>
    </citation>
    <scope>NUCLEOTIDE SEQUENCE [LARGE SCALE GENOMIC DNA]</scope>
    <source>
        <strain evidence="3 4">DSM 28816</strain>
    </source>
</reference>
<comment type="similarity">
    <text evidence="2">Belongs to the UPP synthase family. Z-FPP synthase subfamily.</text>
</comment>
<dbReference type="GO" id="GO:0045547">
    <property type="term" value="F:ditrans,polycis-polyprenyl diphosphate synthase [(2E,6E)-farnesyl diphosphate specific] activity"/>
    <property type="evidence" value="ECO:0007669"/>
    <property type="project" value="TreeGrafter"/>
</dbReference>
<dbReference type="Proteomes" id="UP000247523">
    <property type="component" value="Unassembled WGS sequence"/>
</dbReference>
<gene>
    <name evidence="3" type="ORF">C8E03_104126</name>
</gene>
<dbReference type="InterPro" id="IPR001441">
    <property type="entry name" value="UPP_synth-like"/>
</dbReference>
<dbReference type="GO" id="GO:0016094">
    <property type="term" value="P:polyprenol biosynthetic process"/>
    <property type="evidence" value="ECO:0007669"/>
    <property type="project" value="TreeGrafter"/>
</dbReference>
<dbReference type="Gene3D" id="3.40.1180.10">
    <property type="entry name" value="Decaprenyl diphosphate synthase-like"/>
    <property type="match status" value="1"/>
</dbReference>
<dbReference type="SUPFAM" id="SSF64005">
    <property type="entry name" value="Undecaprenyl diphosphate synthase"/>
    <property type="match status" value="1"/>
</dbReference>
<dbReference type="EMBL" id="QICS01000004">
    <property type="protein sequence ID" value="PXV91118.1"/>
    <property type="molecule type" value="Genomic_DNA"/>
</dbReference>
<dbReference type="AlphaFoldDB" id="A0A318EPK2"/>
<dbReference type="PANTHER" id="PTHR10291">
    <property type="entry name" value="DEHYDRODOLICHYL DIPHOSPHATE SYNTHASE FAMILY MEMBER"/>
    <property type="match status" value="1"/>
</dbReference>
<accession>A0A318EPK2</accession>
<evidence type="ECO:0000313" key="4">
    <source>
        <dbReference type="Proteomes" id="UP000247523"/>
    </source>
</evidence>
<organism evidence="3 4">
    <name type="scientific">Lachnotalea glycerini</name>
    <dbReference type="NCBI Taxonomy" id="1763509"/>
    <lineage>
        <taxon>Bacteria</taxon>
        <taxon>Bacillati</taxon>
        <taxon>Bacillota</taxon>
        <taxon>Clostridia</taxon>
        <taxon>Lachnospirales</taxon>
        <taxon>Lachnospiraceae</taxon>
        <taxon>Lachnotalea</taxon>
    </lineage>
</organism>
<dbReference type="PANTHER" id="PTHR10291:SF43">
    <property type="entry name" value="DEHYDRODOLICHYL DIPHOSPHATE SYNTHASE COMPLEX SUBUNIT DHDDS"/>
    <property type="match status" value="1"/>
</dbReference>
<evidence type="ECO:0000256" key="1">
    <source>
        <dbReference type="ARBA" id="ARBA00022679"/>
    </source>
</evidence>